<evidence type="ECO:0000256" key="10">
    <source>
        <dbReference type="ARBA" id="ARBA00073635"/>
    </source>
</evidence>
<evidence type="ECO:0000256" key="4">
    <source>
        <dbReference type="ARBA" id="ARBA00022741"/>
    </source>
</evidence>
<comment type="pathway">
    <text evidence="1">Cofactor biosynthesis; molybdopterin biosynthesis.</text>
</comment>
<proteinExistence type="inferred from homology"/>
<evidence type="ECO:0000256" key="11">
    <source>
        <dbReference type="ARBA" id="ARBA00075110"/>
    </source>
</evidence>
<evidence type="ECO:0000256" key="2">
    <source>
        <dbReference type="ARBA" id="ARBA00009919"/>
    </source>
</evidence>
<dbReference type="Gene3D" id="3.40.50.720">
    <property type="entry name" value="NAD(P)-binding Rossmann-like Domain"/>
    <property type="match status" value="1"/>
</dbReference>
<keyword evidence="3" id="KW-0808">Transferase</keyword>
<sequence>MLDDDELLRYSRQLMLPQFDIAGQESLKAATVLIVGLGGLGSAAAMYLASAGVGTLILADGDAVELSNLQRQPVHSELGLGMNKAQSAANHLRAINSRINIQVLPQDLIEAEVPNRVRGVDAVVDASDNYPIRFALNRSCIAAKVPLISAAAVRNEGQLSVFHPATGGPCYRCLYPVEGQATALNCRDSGVLAPVVGVLGSLQAMETIKVLAGLGEPLYHALLVLDLATAQVQRLATAPRPDCPDCGVT</sequence>
<evidence type="ECO:0000256" key="13">
    <source>
        <dbReference type="ARBA" id="ARBA00078531"/>
    </source>
</evidence>
<dbReference type="GO" id="GO:0008146">
    <property type="term" value="F:sulfotransferase activity"/>
    <property type="evidence" value="ECO:0007669"/>
    <property type="project" value="TreeGrafter"/>
</dbReference>
<evidence type="ECO:0000256" key="7">
    <source>
        <dbReference type="ARBA" id="ARBA00055169"/>
    </source>
</evidence>
<evidence type="ECO:0000256" key="8">
    <source>
        <dbReference type="ARBA" id="ARBA00063809"/>
    </source>
</evidence>
<keyword evidence="16" id="KW-1185">Reference proteome</keyword>
<comment type="catalytic activity">
    <reaction evidence="6">
        <text>[molybdopterin-synthase sulfur-carrier protein]-C-terminal Gly-Gly + ATP + H(+) = [molybdopterin-synthase sulfur-carrier protein]-C-terminal Gly-Gly-AMP + diphosphate</text>
        <dbReference type="Rhea" id="RHEA:43616"/>
        <dbReference type="Rhea" id="RHEA-COMP:12159"/>
        <dbReference type="Rhea" id="RHEA-COMP:12202"/>
        <dbReference type="ChEBI" id="CHEBI:15378"/>
        <dbReference type="ChEBI" id="CHEBI:30616"/>
        <dbReference type="ChEBI" id="CHEBI:33019"/>
        <dbReference type="ChEBI" id="CHEBI:90618"/>
        <dbReference type="ChEBI" id="CHEBI:90778"/>
        <dbReference type="EC" id="2.7.7.80"/>
    </reaction>
</comment>
<evidence type="ECO:0000256" key="1">
    <source>
        <dbReference type="ARBA" id="ARBA00005046"/>
    </source>
</evidence>
<evidence type="ECO:0000313" key="16">
    <source>
        <dbReference type="Proteomes" id="UP000644693"/>
    </source>
</evidence>
<keyword evidence="15" id="KW-0548">Nucleotidyltransferase</keyword>
<dbReference type="CDD" id="cd00757">
    <property type="entry name" value="ThiF_MoeB_HesA_family"/>
    <property type="match status" value="1"/>
</dbReference>
<comment type="function">
    <text evidence="7">Catalyzes the adenylation by ATP of the carboxyl group of the C-terminal glycine of sulfur carrier protein MoaD.</text>
</comment>
<dbReference type="InterPro" id="IPR045886">
    <property type="entry name" value="ThiF/MoeB/HesA"/>
</dbReference>
<dbReference type="Proteomes" id="UP000644693">
    <property type="component" value="Unassembled WGS sequence"/>
</dbReference>
<dbReference type="GO" id="GO:0005829">
    <property type="term" value="C:cytosol"/>
    <property type="evidence" value="ECO:0007669"/>
    <property type="project" value="TreeGrafter"/>
</dbReference>
<evidence type="ECO:0000256" key="5">
    <source>
        <dbReference type="ARBA" id="ARBA00022840"/>
    </source>
</evidence>
<evidence type="ECO:0000313" key="15">
    <source>
        <dbReference type="EMBL" id="GHD25680.1"/>
    </source>
</evidence>
<dbReference type="PANTHER" id="PTHR10953:SF102">
    <property type="entry name" value="ADENYLYLTRANSFERASE AND SULFURTRANSFERASE MOCS3"/>
    <property type="match status" value="1"/>
</dbReference>
<dbReference type="AlphaFoldDB" id="A0A918XC27"/>
<accession>A0A918XC27</accession>
<dbReference type="GO" id="GO:0005524">
    <property type="term" value="F:ATP binding"/>
    <property type="evidence" value="ECO:0007669"/>
    <property type="project" value="UniProtKB-KW"/>
</dbReference>
<evidence type="ECO:0000259" key="14">
    <source>
        <dbReference type="Pfam" id="PF00899"/>
    </source>
</evidence>
<dbReference type="EC" id="2.7.7.80" evidence="9"/>
<dbReference type="Pfam" id="PF00899">
    <property type="entry name" value="ThiF"/>
    <property type="match status" value="1"/>
</dbReference>
<name>A0A918XC27_9GAMM</name>
<dbReference type="RefSeq" id="WP_189474284.1">
    <property type="nucleotide sequence ID" value="NZ_BMYM01000001.1"/>
</dbReference>
<dbReference type="SUPFAM" id="SSF69572">
    <property type="entry name" value="Activating enzymes of the ubiquitin-like proteins"/>
    <property type="match status" value="1"/>
</dbReference>
<dbReference type="PANTHER" id="PTHR10953">
    <property type="entry name" value="UBIQUITIN-ACTIVATING ENZYME E1"/>
    <property type="match status" value="1"/>
</dbReference>
<reference evidence="15" key="2">
    <citation type="submission" date="2020-09" db="EMBL/GenBank/DDBJ databases">
        <authorList>
            <person name="Sun Q."/>
            <person name="Kim S."/>
        </authorList>
    </citation>
    <scope>NUCLEOTIDE SEQUENCE</scope>
    <source>
        <strain evidence="15">KCTC 23430</strain>
    </source>
</reference>
<dbReference type="EMBL" id="BMYM01000001">
    <property type="protein sequence ID" value="GHD25680.1"/>
    <property type="molecule type" value="Genomic_DNA"/>
</dbReference>
<organism evidence="15 16">
    <name type="scientific">Parahalioglobus pacificus</name>
    <dbReference type="NCBI Taxonomy" id="930806"/>
    <lineage>
        <taxon>Bacteria</taxon>
        <taxon>Pseudomonadati</taxon>
        <taxon>Pseudomonadota</taxon>
        <taxon>Gammaproteobacteria</taxon>
        <taxon>Cellvibrionales</taxon>
        <taxon>Halieaceae</taxon>
        <taxon>Parahalioglobus</taxon>
    </lineage>
</organism>
<dbReference type="FunFam" id="3.40.50.720:FF:000033">
    <property type="entry name" value="Adenylyltransferase and sulfurtransferase MOCS3"/>
    <property type="match status" value="1"/>
</dbReference>
<dbReference type="GO" id="GO:0008641">
    <property type="term" value="F:ubiquitin-like modifier activating enzyme activity"/>
    <property type="evidence" value="ECO:0007669"/>
    <property type="project" value="InterPro"/>
</dbReference>
<gene>
    <name evidence="15" type="primary">moeB</name>
    <name evidence="15" type="ORF">GCM10007053_01790</name>
</gene>
<dbReference type="NCBIfam" id="NF004281">
    <property type="entry name" value="PRK05690.1"/>
    <property type="match status" value="1"/>
</dbReference>
<reference evidence="15" key="1">
    <citation type="journal article" date="2014" name="Int. J. Syst. Evol. Microbiol.">
        <title>Complete genome sequence of Corynebacterium casei LMG S-19264T (=DSM 44701T), isolated from a smear-ripened cheese.</title>
        <authorList>
            <consortium name="US DOE Joint Genome Institute (JGI-PGF)"/>
            <person name="Walter F."/>
            <person name="Albersmeier A."/>
            <person name="Kalinowski J."/>
            <person name="Ruckert C."/>
        </authorList>
    </citation>
    <scope>NUCLEOTIDE SEQUENCE</scope>
    <source>
        <strain evidence="15">KCTC 23430</strain>
    </source>
</reference>
<feature type="domain" description="THIF-type NAD/FAD binding fold" evidence="14">
    <location>
        <begin position="10"/>
        <end position="244"/>
    </location>
</feature>
<comment type="subunit">
    <text evidence="8">Homodimer. Forms a stable heterotetrameric complex of 2 MoeB and 2 MoaD during adenylation of MoaD.</text>
</comment>
<comment type="caution">
    <text evidence="15">The sequence shown here is derived from an EMBL/GenBank/DDBJ whole genome shotgun (WGS) entry which is preliminary data.</text>
</comment>
<comment type="similarity">
    <text evidence="2">Belongs to the HesA/MoeB/ThiF family.</text>
</comment>
<dbReference type="InterPro" id="IPR000594">
    <property type="entry name" value="ThiF_NAD_FAD-bd"/>
</dbReference>
<evidence type="ECO:0000256" key="3">
    <source>
        <dbReference type="ARBA" id="ARBA00022679"/>
    </source>
</evidence>
<evidence type="ECO:0000256" key="9">
    <source>
        <dbReference type="ARBA" id="ARBA00066884"/>
    </source>
</evidence>
<dbReference type="GO" id="GO:0061605">
    <property type="term" value="F:molybdopterin-synthase adenylyltransferase activity"/>
    <property type="evidence" value="ECO:0007669"/>
    <property type="project" value="UniProtKB-EC"/>
</dbReference>
<evidence type="ECO:0000256" key="6">
    <source>
        <dbReference type="ARBA" id="ARBA00052218"/>
    </source>
</evidence>
<keyword evidence="4" id="KW-0547">Nucleotide-binding</keyword>
<protein>
    <recommendedName>
        <fullName evidence="10">Molybdopterin-synthase adenylyltransferase</fullName>
        <ecNumber evidence="9">2.7.7.80</ecNumber>
    </recommendedName>
    <alternativeName>
        <fullName evidence="13">MoaD protein adenylase</fullName>
    </alternativeName>
    <alternativeName>
        <fullName evidence="11">Molybdopterin-converting factor subunit 1 adenylase</fullName>
    </alternativeName>
    <alternativeName>
        <fullName evidence="12">Sulfur carrier protein MoaD adenylyltransferase</fullName>
    </alternativeName>
</protein>
<dbReference type="InterPro" id="IPR035985">
    <property type="entry name" value="Ubiquitin-activating_enz"/>
</dbReference>
<dbReference type="GO" id="GO:0004792">
    <property type="term" value="F:thiosulfate-cyanide sulfurtransferase activity"/>
    <property type="evidence" value="ECO:0007669"/>
    <property type="project" value="TreeGrafter"/>
</dbReference>
<keyword evidence="5" id="KW-0067">ATP-binding</keyword>
<evidence type="ECO:0000256" key="12">
    <source>
        <dbReference type="ARBA" id="ARBA00075328"/>
    </source>
</evidence>